<name>A0ACC1QAW6_9APHY</name>
<gene>
    <name evidence="1" type="ORF">NUW54_g484</name>
</gene>
<proteinExistence type="predicted"/>
<accession>A0ACC1QAW6</accession>
<protein>
    <submittedName>
        <fullName evidence="1">Uncharacterized protein</fullName>
    </submittedName>
</protein>
<dbReference type="Proteomes" id="UP001144978">
    <property type="component" value="Unassembled WGS sequence"/>
</dbReference>
<organism evidence="1 2">
    <name type="scientific">Trametes sanguinea</name>
    <dbReference type="NCBI Taxonomy" id="158606"/>
    <lineage>
        <taxon>Eukaryota</taxon>
        <taxon>Fungi</taxon>
        <taxon>Dikarya</taxon>
        <taxon>Basidiomycota</taxon>
        <taxon>Agaricomycotina</taxon>
        <taxon>Agaricomycetes</taxon>
        <taxon>Polyporales</taxon>
        <taxon>Polyporaceae</taxon>
        <taxon>Trametes</taxon>
    </lineage>
</organism>
<keyword evidence="2" id="KW-1185">Reference proteome</keyword>
<evidence type="ECO:0000313" key="1">
    <source>
        <dbReference type="EMBL" id="KAJ3017868.1"/>
    </source>
</evidence>
<evidence type="ECO:0000313" key="2">
    <source>
        <dbReference type="Proteomes" id="UP001144978"/>
    </source>
</evidence>
<sequence>MRAHFGLPSVRGEHESLDKRAPITVKFEIPYFTVSGIQVRYLKIVEKSGYQALPWFADGAGEGQRTDCAYVRTWRSRGAGGNMARLEDSTTTRCMPWYRSELFWTCHQRDARYHWREIPSGPETMHHPLGYDYVTRMTIVTKTLTSTTNMSCGTVEASSGNPPWYVMDEDGQIMPLEVPARLKSHPEVIRRGLEPVDPFKIGVVYRTSALKEPQYYIKIVDTSTQEAEVYKRLSQCLATPNHTVPGEPTPPEAGHPLLITPDLSDFEMYITMVSSLSETLAFFYQMLEGIEYRHSMNIAHMDVCSSNIVTASLRTDQPCPNVEPGKLYFIDFGSSLQLPLGPGVQGAIPLPPSQYGLVYGIKHFDPYSWDIYCAALTMRQTLEARAPAAAVDIPHAAVYWLVGREGTRMPRGLSLLSYSPTGTPGPGRVAVGNQHLGVLPESAASRSGTSTAAVSGLI</sequence>
<reference evidence="1" key="1">
    <citation type="submission" date="2022-08" db="EMBL/GenBank/DDBJ databases">
        <title>Genome Sequence of Pycnoporus sanguineus.</title>
        <authorList>
            <person name="Buettner E."/>
        </authorList>
    </citation>
    <scope>NUCLEOTIDE SEQUENCE</scope>
    <source>
        <strain evidence="1">CG-C14</strain>
    </source>
</reference>
<comment type="caution">
    <text evidence="1">The sequence shown here is derived from an EMBL/GenBank/DDBJ whole genome shotgun (WGS) entry which is preliminary data.</text>
</comment>
<dbReference type="EMBL" id="JANSHE010000062">
    <property type="protein sequence ID" value="KAJ3017868.1"/>
    <property type="molecule type" value="Genomic_DNA"/>
</dbReference>